<dbReference type="EMBL" id="JAAEDH010000012">
    <property type="protein sequence ID" value="MBR0655772.1"/>
    <property type="molecule type" value="Genomic_DNA"/>
</dbReference>
<keyword evidence="2" id="KW-1185">Reference proteome</keyword>
<evidence type="ECO:0000313" key="1">
    <source>
        <dbReference type="EMBL" id="MBR0655772.1"/>
    </source>
</evidence>
<proteinExistence type="predicted"/>
<protein>
    <submittedName>
        <fullName evidence="1">Uncharacterized protein</fullName>
    </submittedName>
</protein>
<name>A0AAF1JXJ5_9PROT</name>
<evidence type="ECO:0000313" key="2">
    <source>
        <dbReference type="Proteomes" id="UP001196068"/>
    </source>
</evidence>
<dbReference type="Proteomes" id="UP001196068">
    <property type="component" value="Unassembled WGS sequence"/>
</dbReference>
<sequence>MDGAKDISGEAESRCRVKAMPLPLMGVQAELSTGMFFSELEEQLAVVTNYASALSTAYVALIKALADKGLLEQAEIEALLAIIPPGQVPMPLALPDQTVTVETLRAIATNTRPLPTGE</sequence>
<accession>A0AAF1JXJ5</accession>
<dbReference type="RefSeq" id="WP_211874608.1">
    <property type="nucleotide sequence ID" value="NZ_JAAEDH010000012.1"/>
</dbReference>
<reference evidence="1" key="2">
    <citation type="journal article" date="2021" name="Syst. Appl. Microbiol.">
        <title>Roseomonas hellenica sp. nov., isolated from roots of wild-growing Alkanna tinctoria.</title>
        <authorList>
            <person name="Rat A."/>
            <person name="Naranjo H.D."/>
            <person name="Lebbe L."/>
            <person name="Cnockaert M."/>
            <person name="Krigas N."/>
            <person name="Grigoriadou K."/>
            <person name="Maloupa E."/>
            <person name="Willems A."/>
        </authorList>
    </citation>
    <scope>NUCLEOTIDE SEQUENCE</scope>
    <source>
        <strain evidence="1">LMG 28251</strain>
    </source>
</reference>
<dbReference type="AlphaFoldDB" id="A0AAF1JXJ5"/>
<comment type="caution">
    <text evidence="1">The sequence shown here is derived from an EMBL/GenBank/DDBJ whole genome shotgun (WGS) entry which is preliminary data.</text>
</comment>
<organism evidence="1 2">
    <name type="scientific">Plastoroseomonas arctica</name>
    <dbReference type="NCBI Taxonomy" id="1509237"/>
    <lineage>
        <taxon>Bacteria</taxon>
        <taxon>Pseudomonadati</taxon>
        <taxon>Pseudomonadota</taxon>
        <taxon>Alphaproteobacteria</taxon>
        <taxon>Acetobacterales</taxon>
        <taxon>Acetobacteraceae</taxon>
        <taxon>Plastoroseomonas</taxon>
    </lineage>
</organism>
<reference evidence="1" key="1">
    <citation type="submission" date="2020-01" db="EMBL/GenBank/DDBJ databases">
        <authorList>
            <person name="Rat A."/>
        </authorList>
    </citation>
    <scope>NUCLEOTIDE SEQUENCE</scope>
    <source>
        <strain evidence="1">LMG 28251</strain>
    </source>
</reference>
<gene>
    <name evidence="1" type="ORF">GXW79_11875</name>
</gene>